<reference evidence="1" key="1">
    <citation type="journal article" date="2021" name="New Phytol.">
        <title>Evolutionary innovations through gain and loss of genes in the ectomycorrhizal Boletales.</title>
        <authorList>
            <person name="Wu G."/>
            <person name="Miyauchi S."/>
            <person name="Morin E."/>
            <person name="Kuo A."/>
            <person name="Drula E."/>
            <person name="Varga T."/>
            <person name="Kohler A."/>
            <person name="Feng B."/>
            <person name="Cao Y."/>
            <person name="Lipzen A."/>
            <person name="Daum C."/>
            <person name="Hundley H."/>
            <person name="Pangilinan J."/>
            <person name="Johnson J."/>
            <person name="Barry K."/>
            <person name="LaButti K."/>
            <person name="Ng V."/>
            <person name="Ahrendt S."/>
            <person name="Min B."/>
            <person name="Choi I.G."/>
            <person name="Park H."/>
            <person name="Plett J.M."/>
            <person name="Magnuson J."/>
            <person name="Spatafora J.W."/>
            <person name="Nagy L.G."/>
            <person name="Henrissat B."/>
            <person name="Grigoriev I.V."/>
            <person name="Yang Z.L."/>
            <person name="Xu J."/>
            <person name="Martin F.M."/>
        </authorList>
    </citation>
    <scope>NUCLEOTIDE SEQUENCE</scope>
    <source>
        <strain evidence="1">KUC20120723A-06</strain>
    </source>
</reference>
<organism evidence="1 2">
    <name type="scientific">Leucogyrophana mollusca</name>
    <dbReference type="NCBI Taxonomy" id="85980"/>
    <lineage>
        <taxon>Eukaryota</taxon>
        <taxon>Fungi</taxon>
        <taxon>Dikarya</taxon>
        <taxon>Basidiomycota</taxon>
        <taxon>Agaricomycotina</taxon>
        <taxon>Agaricomycetes</taxon>
        <taxon>Agaricomycetidae</taxon>
        <taxon>Boletales</taxon>
        <taxon>Boletales incertae sedis</taxon>
        <taxon>Leucogyrophana</taxon>
    </lineage>
</organism>
<sequence length="343" mass="38419">MTFWECESWRLEFHFSELGCFPQFILLRTKKNNLYSVATPGAVHPFPPLQHVGPGPQWLGSPIPDDSGLDDTELTEELSSDSKSMPEPDTSQTPSSLGMGYCRASIDFPINCGPVPPEVIVDKRHEQQLELNRVIRESCMGFAKVSKLEASMSQGIRHHGRQAMIPLVLPRDAFMVKLIGEGASYVWATLSGGIGKNERDVGCGGNTFGAYDAGVLLEDEMEAVERLSENQQMHEYTKNDEDQMVFGSTMLVTMLTCLLSLGKHFRQMQEMTLAFMFKQVHVHCGQDVMKGRCCRMWVLAHLEWMEILASLDKFPTSTQVHEWTSSVVFVVDDSHNAAAQKNL</sequence>
<evidence type="ECO:0000313" key="2">
    <source>
        <dbReference type="Proteomes" id="UP000790709"/>
    </source>
</evidence>
<evidence type="ECO:0000313" key="1">
    <source>
        <dbReference type="EMBL" id="KAH7920307.1"/>
    </source>
</evidence>
<proteinExistence type="predicted"/>
<name>A0ACB8B4I2_9AGAM</name>
<comment type="caution">
    <text evidence="1">The sequence shown here is derived from an EMBL/GenBank/DDBJ whole genome shotgun (WGS) entry which is preliminary data.</text>
</comment>
<keyword evidence="2" id="KW-1185">Reference proteome</keyword>
<dbReference type="Proteomes" id="UP000790709">
    <property type="component" value="Unassembled WGS sequence"/>
</dbReference>
<protein>
    <submittedName>
        <fullName evidence="1">Uncharacterized protein</fullName>
    </submittedName>
</protein>
<accession>A0ACB8B4I2</accession>
<gene>
    <name evidence="1" type="ORF">BV22DRAFT_1050424</name>
</gene>
<dbReference type="EMBL" id="MU266589">
    <property type="protein sequence ID" value="KAH7920307.1"/>
    <property type="molecule type" value="Genomic_DNA"/>
</dbReference>